<evidence type="ECO:0000313" key="4">
    <source>
        <dbReference type="Proteomes" id="UP000024547"/>
    </source>
</evidence>
<sequence length="330" mass="36597">MTIVIAYALFLLSGCVSPVTIGAVERSATYFAEPGFQPDREVFVSHDGAELGLTVWPAEGIDDPEYVVVGVHGMNDFANAFFMAAPYWAERGVTTYAYDQRGFGRSPGRGLWPDEELLRKDLRTAVSIARHEHPEARVAVIGISMGAAVAISAFGSDDPPDADLLIASGPGLRGWGAMNPIYKASLWMSAHTNPGWIVRPPARFVRIEPSDNIEMLREIWANPLMLRQNRIDQVYGVVALMETAHKRAARIPQDIPTLMSYGANDYVVPEEGVKRTAKVLPEHVRTVYYEAGYHMLLRDLQSERVHEDYLAFIKDPGGQLPSGSPEWPFR</sequence>
<dbReference type="STRING" id="1280948.HY36_10870"/>
<accession>A0A059DX49</accession>
<organism evidence="3 4">
    <name type="scientific">Hyphomonas atlantica</name>
    <dbReference type="NCBI Taxonomy" id="1280948"/>
    <lineage>
        <taxon>Bacteria</taxon>
        <taxon>Pseudomonadati</taxon>
        <taxon>Pseudomonadota</taxon>
        <taxon>Alphaproteobacteria</taxon>
        <taxon>Hyphomonadales</taxon>
        <taxon>Hyphomonadaceae</taxon>
        <taxon>Hyphomonas</taxon>
    </lineage>
</organism>
<dbReference type="PANTHER" id="PTHR11614">
    <property type="entry name" value="PHOSPHOLIPASE-RELATED"/>
    <property type="match status" value="1"/>
</dbReference>
<dbReference type="Pfam" id="PF12146">
    <property type="entry name" value="Hydrolase_4"/>
    <property type="match status" value="1"/>
</dbReference>
<gene>
    <name evidence="3" type="ORF">HY36_10870</name>
</gene>
<feature type="domain" description="Serine aminopeptidase S33" evidence="2">
    <location>
        <begin position="63"/>
        <end position="300"/>
    </location>
</feature>
<reference evidence="3 4" key="1">
    <citation type="journal article" date="2014" name="Antonie Van Leeuwenhoek">
        <title>Hyphomonas beringensis sp. nov. and Hyphomonas chukchiensis sp. nov., isolated from surface seawater of the Bering Sea and Chukchi Sea.</title>
        <authorList>
            <person name="Li C."/>
            <person name="Lai Q."/>
            <person name="Li G."/>
            <person name="Dong C."/>
            <person name="Wang J."/>
            <person name="Liao Y."/>
            <person name="Shao Z."/>
        </authorList>
    </citation>
    <scope>NUCLEOTIDE SEQUENCE [LARGE SCALE GENOMIC DNA]</scope>
    <source>
        <strain evidence="3 4">22II1-22F38</strain>
    </source>
</reference>
<dbReference type="OrthoDB" id="9806902at2"/>
<evidence type="ECO:0000256" key="1">
    <source>
        <dbReference type="SAM" id="SignalP"/>
    </source>
</evidence>
<dbReference type="InterPro" id="IPR022742">
    <property type="entry name" value="Hydrolase_4"/>
</dbReference>
<feature type="chain" id="PRO_5001575743" description="Serine aminopeptidase S33 domain-containing protein" evidence="1">
    <location>
        <begin position="23"/>
        <end position="330"/>
    </location>
</feature>
<dbReference type="SUPFAM" id="SSF53474">
    <property type="entry name" value="alpha/beta-Hydrolases"/>
    <property type="match status" value="1"/>
</dbReference>
<keyword evidence="4" id="KW-1185">Reference proteome</keyword>
<dbReference type="eggNOG" id="COG2267">
    <property type="taxonomic scope" value="Bacteria"/>
</dbReference>
<dbReference type="AlphaFoldDB" id="A0A059DX49"/>
<dbReference type="PRINTS" id="PR00111">
    <property type="entry name" value="ABHYDROLASE"/>
</dbReference>
<dbReference type="RefSeq" id="WP_035555098.1">
    <property type="nucleotide sequence ID" value="NZ_AWFH01000062.1"/>
</dbReference>
<keyword evidence="1" id="KW-0732">Signal</keyword>
<evidence type="ECO:0000313" key="3">
    <source>
        <dbReference type="EMBL" id="KCZ58004.1"/>
    </source>
</evidence>
<dbReference type="EMBL" id="AWFH01000062">
    <property type="protein sequence ID" value="KCZ58004.1"/>
    <property type="molecule type" value="Genomic_DNA"/>
</dbReference>
<name>A0A059DX49_9PROT</name>
<dbReference type="Gene3D" id="3.40.50.1820">
    <property type="entry name" value="alpha/beta hydrolase"/>
    <property type="match status" value="1"/>
</dbReference>
<protein>
    <recommendedName>
        <fullName evidence="2">Serine aminopeptidase S33 domain-containing protein</fullName>
    </recommendedName>
</protein>
<dbReference type="Proteomes" id="UP000024547">
    <property type="component" value="Unassembled WGS sequence"/>
</dbReference>
<evidence type="ECO:0000259" key="2">
    <source>
        <dbReference type="Pfam" id="PF12146"/>
    </source>
</evidence>
<dbReference type="PATRIC" id="fig|1280948.3.peg.3295"/>
<feature type="signal peptide" evidence="1">
    <location>
        <begin position="1"/>
        <end position="22"/>
    </location>
</feature>
<comment type="caution">
    <text evidence="3">The sequence shown here is derived from an EMBL/GenBank/DDBJ whole genome shotgun (WGS) entry which is preliminary data.</text>
</comment>
<dbReference type="InterPro" id="IPR000073">
    <property type="entry name" value="AB_hydrolase_1"/>
</dbReference>
<dbReference type="InterPro" id="IPR051044">
    <property type="entry name" value="MAG_DAG_Lipase"/>
</dbReference>
<dbReference type="InterPro" id="IPR029058">
    <property type="entry name" value="AB_hydrolase_fold"/>
</dbReference>
<proteinExistence type="predicted"/>